<dbReference type="InterPro" id="IPR014746">
    <property type="entry name" value="Gln_synth/guanido_kin_cat_dom"/>
</dbReference>
<gene>
    <name evidence="1" type="ORF">ACFSBW_12090</name>
</gene>
<reference evidence="1 2" key="1">
    <citation type="journal article" date="2019" name="Int. J. Syst. Evol. Microbiol.">
        <title>The Global Catalogue of Microorganisms (GCM) 10K type strain sequencing project: providing services to taxonomists for standard genome sequencing and annotation.</title>
        <authorList>
            <consortium name="The Broad Institute Genomics Platform"/>
            <consortium name="The Broad Institute Genome Sequencing Center for Infectious Disease"/>
            <person name="Wu L."/>
            <person name="Ma J."/>
        </authorList>
    </citation>
    <scope>NUCLEOTIDE SEQUENCE [LARGE SCALE GENOMIC DNA]</scope>
    <source>
        <strain evidence="1 2">CGMCC 1.10593</strain>
    </source>
</reference>
<dbReference type="AlphaFoldDB" id="A0ABD6D9D1"/>
<dbReference type="Proteomes" id="UP001597052">
    <property type="component" value="Unassembled WGS sequence"/>
</dbReference>
<dbReference type="Pfam" id="PF04107">
    <property type="entry name" value="GCS2"/>
    <property type="match status" value="1"/>
</dbReference>
<accession>A0ABD6D9D1</accession>
<dbReference type="PANTHER" id="PTHR36510">
    <property type="entry name" value="GLUTAMATE--CYSTEINE LIGASE 2-RELATED"/>
    <property type="match status" value="1"/>
</dbReference>
<dbReference type="InterPro" id="IPR006336">
    <property type="entry name" value="GCS2"/>
</dbReference>
<dbReference type="SUPFAM" id="SSF55931">
    <property type="entry name" value="Glutamine synthetase/guanido kinase"/>
    <property type="match status" value="1"/>
</dbReference>
<evidence type="ECO:0008006" key="3">
    <source>
        <dbReference type="Google" id="ProtNLM"/>
    </source>
</evidence>
<protein>
    <recommendedName>
        <fullName evidence="3">Gamma-glutamyl:cysteine ligase YbdK, ATP-grasp superfamily</fullName>
    </recommendedName>
</protein>
<dbReference type="PANTHER" id="PTHR36510:SF3">
    <property type="entry name" value="CONSERVED PROTEIN"/>
    <property type="match status" value="1"/>
</dbReference>
<evidence type="ECO:0000313" key="2">
    <source>
        <dbReference type="Proteomes" id="UP001597052"/>
    </source>
</evidence>
<evidence type="ECO:0000313" key="1">
    <source>
        <dbReference type="EMBL" id="MFD1642613.1"/>
    </source>
</evidence>
<dbReference type="InterPro" id="IPR050141">
    <property type="entry name" value="GCL_type2/YbdK_subfam"/>
</dbReference>
<organism evidence="1 2">
    <name type="scientific">Halohasta litorea</name>
    <dbReference type="NCBI Taxonomy" id="869891"/>
    <lineage>
        <taxon>Archaea</taxon>
        <taxon>Methanobacteriati</taxon>
        <taxon>Methanobacteriota</taxon>
        <taxon>Stenosarchaea group</taxon>
        <taxon>Halobacteria</taxon>
        <taxon>Halobacteriales</taxon>
        <taxon>Haloferacaceae</taxon>
        <taxon>Halohasta</taxon>
    </lineage>
</organism>
<dbReference type="EMBL" id="JBHUDM010000003">
    <property type="protein sequence ID" value="MFD1642613.1"/>
    <property type="molecule type" value="Genomic_DNA"/>
</dbReference>
<proteinExistence type="predicted"/>
<keyword evidence="2" id="KW-1185">Reference proteome</keyword>
<dbReference type="RefSeq" id="WP_256396011.1">
    <property type="nucleotide sequence ID" value="NZ_JANHDJ010000003.1"/>
</dbReference>
<sequence>MDSVVATVRRALDDDTQATFDRRVAEQADRLRAELDRGAFDSSGFAVGLELELYAVGGTGALTRIDETVFADRTYTREIGRHNVELNASPQRFDSAGVEAQSAELRAAVGGLQETLSEHGQQAILDGMWTIPPTEGSLSYLDSIDHHGDIRMATNMPAKPRYCAMDNTLRRAADGAIEITVPGADHRFSTILVESLTTSIQPHLQVPDTDRFPTYFNAAVRTLGPVLALSTNSPFLPGDLYNAVEDPQRLVAETPHELRIPIFEGTVNVGDGPKACCPRDIETPTDIVDRVVDDWTCGPFLSEWAETPTDETAAAVEPYWEFTHKYGTYWRWVRPILGGDAAGDGGSLRIEYRPLPTQPTVQDVLSLHWLTTGLVRGIVAADHPLVELDWTDAEGSFYNAVDDGLDAELSWITTDGEPTSDPQEIYPDLFDLARRGLREQGLGDGEIERLLAPMVDRWERRATPSQWKKARVREELDSGASLTGAIAAMQTDYIAHSQRGEPFADW</sequence>
<name>A0ABD6D9D1_9EURY</name>
<comment type="caution">
    <text evidence="1">The sequence shown here is derived from an EMBL/GenBank/DDBJ whole genome shotgun (WGS) entry which is preliminary data.</text>
</comment>
<dbReference type="Gene3D" id="3.30.590.20">
    <property type="match status" value="1"/>
</dbReference>